<dbReference type="AlphaFoldDB" id="A0A0C3HA76"/>
<evidence type="ECO:0000313" key="3">
    <source>
        <dbReference type="Proteomes" id="UP000054321"/>
    </source>
</evidence>
<accession>A0A0C3HA76</accession>
<dbReference type="InParanoid" id="A0A0C3HA76"/>
<keyword evidence="1" id="KW-0732">Signal</keyword>
<evidence type="ECO:0000313" key="2">
    <source>
        <dbReference type="EMBL" id="KIN00110.1"/>
    </source>
</evidence>
<dbReference type="STRING" id="913774.A0A0C3HA76"/>
<gene>
    <name evidence="2" type="ORF">OIDMADRAFT_54714</name>
</gene>
<protein>
    <submittedName>
        <fullName evidence="2">Uncharacterized protein</fullName>
    </submittedName>
</protein>
<reference evidence="3" key="2">
    <citation type="submission" date="2015-01" db="EMBL/GenBank/DDBJ databases">
        <title>Evolutionary Origins and Diversification of the Mycorrhizal Mutualists.</title>
        <authorList>
            <consortium name="DOE Joint Genome Institute"/>
            <consortium name="Mycorrhizal Genomics Consortium"/>
            <person name="Kohler A."/>
            <person name="Kuo A."/>
            <person name="Nagy L.G."/>
            <person name="Floudas D."/>
            <person name="Copeland A."/>
            <person name="Barry K.W."/>
            <person name="Cichocki N."/>
            <person name="Veneault-Fourrey C."/>
            <person name="LaButti K."/>
            <person name="Lindquist E.A."/>
            <person name="Lipzen A."/>
            <person name="Lundell T."/>
            <person name="Morin E."/>
            <person name="Murat C."/>
            <person name="Riley R."/>
            <person name="Ohm R."/>
            <person name="Sun H."/>
            <person name="Tunlid A."/>
            <person name="Henrissat B."/>
            <person name="Grigoriev I.V."/>
            <person name="Hibbett D.S."/>
            <person name="Martin F."/>
        </authorList>
    </citation>
    <scope>NUCLEOTIDE SEQUENCE [LARGE SCALE GENOMIC DNA]</scope>
    <source>
        <strain evidence="3">Zn</strain>
    </source>
</reference>
<proteinExistence type="predicted"/>
<dbReference type="EMBL" id="KN832877">
    <property type="protein sequence ID" value="KIN00110.1"/>
    <property type="molecule type" value="Genomic_DNA"/>
</dbReference>
<feature type="signal peptide" evidence="1">
    <location>
        <begin position="1"/>
        <end position="19"/>
    </location>
</feature>
<organism evidence="2 3">
    <name type="scientific">Oidiodendron maius (strain Zn)</name>
    <dbReference type="NCBI Taxonomy" id="913774"/>
    <lineage>
        <taxon>Eukaryota</taxon>
        <taxon>Fungi</taxon>
        <taxon>Dikarya</taxon>
        <taxon>Ascomycota</taxon>
        <taxon>Pezizomycotina</taxon>
        <taxon>Leotiomycetes</taxon>
        <taxon>Leotiomycetes incertae sedis</taxon>
        <taxon>Myxotrichaceae</taxon>
        <taxon>Oidiodendron</taxon>
    </lineage>
</organism>
<dbReference type="HOGENOM" id="CLU_414520_0_0_1"/>
<dbReference type="OrthoDB" id="3435694at2759"/>
<evidence type="ECO:0000256" key="1">
    <source>
        <dbReference type="SAM" id="SignalP"/>
    </source>
</evidence>
<sequence length="662" mass="75642">MRSIWILTTVLTLLGHVRATDINHTLLPVISHGDVPVNCDPEFFEMTEKNLKESKSDEFYREFIVEEAKKHPEDYTRLGEVSFFAHHAFNGLDVRCGSHLRGCSGIPTCREVLDHVQRHGGDRDKARKIYFSIKKIEFIVDTIFWFHRASAIIEHHASLVSDIIMKEFAPKRHMVASDNCKAVKASFNAVASITKTFETVVSPSPDNFSVASIFSLAMKLVDGFGAQGKDHVDNILLEKAIHDVIEFPELEGRKTAVEKLCDVEVKRVSADEKKSQHGKGPKPEELSHQSDILKKHIIRVTSSVRETVSNILSIIVSGNTTARPGFSYLHELMSRNDWSDNARRLYESFDEKRITRIFEDSLMSSIWEDGKCYQKCVCKTDGSAWNFCDTRSNNAAAKFRYCPDDCACQLQCLSSNMDGRKNEVELIGLEQLESWDVDFRDILIKSYHQYRENGPGLEKSDRGLLYKSHSELFELPTCVSYQLDMGDLKETGRHNNHFPCTCGDWRSNETQIFMRQLGFGMFQPGYKTDQAKELLTRDCPAVLTKARLKPFNRFLALCELGVRWPHHNDRKDSHGAIKRPERHRVHHNMIDSHCRKLKKETEGMTEEEANFHFCIMSKTAQEVFDSELSHVSGGGLLRPVVASMLIPDGGDHRHLCKQYLHY</sequence>
<feature type="chain" id="PRO_5002178091" evidence="1">
    <location>
        <begin position="20"/>
        <end position="662"/>
    </location>
</feature>
<dbReference type="Proteomes" id="UP000054321">
    <property type="component" value="Unassembled WGS sequence"/>
</dbReference>
<keyword evidence="3" id="KW-1185">Reference proteome</keyword>
<name>A0A0C3HA76_OIDMZ</name>
<reference evidence="2 3" key="1">
    <citation type="submission" date="2014-04" db="EMBL/GenBank/DDBJ databases">
        <authorList>
            <consortium name="DOE Joint Genome Institute"/>
            <person name="Kuo A."/>
            <person name="Martino E."/>
            <person name="Perotto S."/>
            <person name="Kohler A."/>
            <person name="Nagy L.G."/>
            <person name="Floudas D."/>
            <person name="Copeland A."/>
            <person name="Barry K.W."/>
            <person name="Cichocki N."/>
            <person name="Veneault-Fourrey C."/>
            <person name="LaButti K."/>
            <person name="Lindquist E.A."/>
            <person name="Lipzen A."/>
            <person name="Lundell T."/>
            <person name="Morin E."/>
            <person name="Murat C."/>
            <person name="Sun H."/>
            <person name="Tunlid A."/>
            <person name="Henrissat B."/>
            <person name="Grigoriev I.V."/>
            <person name="Hibbett D.S."/>
            <person name="Martin F."/>
            <person name="Nordberg H.P."/>
            <person name="Cantor M.N."/>
            <person name="Hua S.X."/>
        </authorList>
    </citation>
    <scope>NUCLEOTIDE SEQUENCE [LARGE SCALE GENOMIC DNA]</scope>
    <source>
        <strain evidence="2 3">Zn</strain>
    </source>
</reference>